<proteinExistence type="predicted"/>
<dbReference type="HOGENOM" id="CLU_661932_0_0_7"/>
<organism evidence="2 3">
    <name type="scientific">Myxococcus stipitatus (strain DSM 14675 / JCM 12634 / Mx s8)</name>
    <dbReference type="NCBI Taxonomy" id="1278073"/>
    <lineage>
        <taxon>Bacteria</taxon>
        <taxon>Pseudomonadati</taxon>
        <taxon>Myxococcota</taxon>
        <taxon>Myxococcia</taxon>
        <taxon>Myxococcales</taxon>
        <taxon>Cystobacterineae</taxon>
        <taxon>Myxococcaceae</taxon>
        <taxon>Myxococcus</taxon>
    </lineage>
</organism>
<keyword evidence="3" id="KW-1185">Reference proteome</keyword>
<feature type="region of interest" description="Disordered" evidence="1">
    <location>
        <begin position="1"/>
        <end position="95"/>
    </location>
</feature>
<protein>
    <submittedName>
        <fullName evidence="2">Uncharacterized protein</fullName>
    </submittedName>
</protein>
<name>L7U1Q4_MYXSD</name>
<dbReference type="eggNOG" id="ENOG5030T9B">
    <property type="taxonomic scope" value="Bacteria"/>
</dbReference>
<gene>
    <name evidence="2" type="ordered locus">MYSTI_00419</name>
</gene>
<evidence type="ECO:0000313" key="3">
    <source>
        <dbReference type="Proteomes" id="UP000011131"/>
    </source>
</evidence>
<dbReference type="Proteomes" id="UP000011131">
    <property type="component" value="Chromosome"/>
</dbReference>
<dbReference type="KEGG" id="msd:MYSTI_00419"/>
<dbReference type="AlphaFoldDB" id="L7U1Q4"/>
<feature type="compositionally biased region" description="Polar residues" evidence="1">
    <location>
        <begin position="1"/>
        <end position="12"/>
    </location>
</feature>
<evidence type="ECO:0000313" key="2">
    <source>
        <dbReference type="EMBL" id="AGC41770.1"/>
    </source>
</evidence>
<evidence type="ECO:0000256" key="1">
    <source>
        <dbReference type="SAM" id="MobiDB-lite"/>
    </source>
</evidence>
<dbReference type="EMBL" id="CP004025">
    <property type="protein sequence ID" value="AGC41770.1"/>
    <property type="molecule type" value="Genomic_DNA"/>
</dbReference>
<reference evidence="2 3" key="1">
    <citation type="journal article" date="2013" name="Genome Announc.">
        <title>Complete genome sequence of Myxococcus stipitatus strain DSM 14675, a fruiting myxobacterium.</title>
        <authorList>
            <person name="Huntley S."/>
            <person name="Kneip S."/>
            <person name="Treuner-Lange A."/>
            <person name="Sogaard-Andersen L."/>
        </authorList>
    </citation>
    <scope>NUCLEOTIDE SEQUENCE [LARGE SCALE GENOMIC DNA]</scope>
    <source>
        <strain evidence="3">DSM 14675 / JCM 12634 / Mx s8</strain>
    </source>
</reference>
<accession>L7U1Q4</accession>
<dbReference type="PATRIC" id="fig|1278073.3.peg.435"/>
<dbReference type="STRING" id="1278073.MYSTI_00419"/>
<sequence>MAPIRSESQASARKNPLPKSAAPATHTAQEVARRRQQSAHAPERLTQQALSSAEAGASNRLLRDDSRFESGASARPPVELTAGSRGAIGAKAPPPGKVDVEGIANMKDPVARNHAITQGYYALSNQMAGLLGKENANWATFGVWASKQAGVSIRQEDLPKVFMDQLNGDKTWLRALTDIGLATVNPLLPLMTTALKIPIKHALNRVSDAIADGNQKLFRDIAPEFQRFTETFKGDKKYDAAKVAKYLAGFPPGKENLKAAFADYAKAMFEKDPNKKAELMLSANDRVGVHEQKLIQGEVERALNAPIKEAFAPIVKAVIEKVGNTLPFPANTAYLVAKASGLVDKAVDSIVNGLAAKFRQFTTDHMMKLGVPGGSLKLGDDVTPGAQGAFPEHLRTLESSELKQLLSQYDKTPDSLKGSAANDWSKFDQRMNYIVDLFRSRQQDPQLFAAP</sequence>